<gene>
    <name evidence="1" type="ORF">OJ1006_A02.47</name>
    <name evidence="2" type="ORF">OJ1267_F10.2</name>
</gene>
<reference evidence="2" key="2">
    <citation type="submission" date="2001-08" db="EMBL/GenBank/DDBJ databases">
        <title>Oryza sativa nipponbare(GA3) genomic DNA, chromosome 2, BAC clone:OJ1267_F10.</title>
        <authorList>
            <person name="Sasaki T."/>
            <person name="Matsumoto T."/>
            <person name="Yamamoto K."/>
        </authorList>
    </citation>
    <scope>NUCLEOTIDE SEQUENCE</scope>
</reference>
<sequence>MEYIYEDGLPTAQHQQGPTQPCFVTLPFSLSPTLRRRRPCRAAAERRRKTRRWAAQARRKAAGLPGRRRLLQGQRATAFLNFLRMPVCAGFRVWTSNARGVFVEMPLKVVARSTH</sequence>
<proteinExistence type="predicted"/>
<reference evidence="1" key="1">
    <citation type="submission" date="2001-08" db="EMBL/GenBank/DDBJ databases">
        <title>Oryza sativa nipponbare(GA3) genomic DNA, chromosome 2, BAC clone:OJ1006_A02.</title>
        <authorList>
            <person name="Sasaki T."/>
            <person name="Matsumoto T."/>
            <person name="Yamamoto K."/>
        </authorList>
    </citation>
    <scope>NUCLEOTIDE SEQUENCE</scope>
</reference>
<dbReference type="EMBL" id="AP003977">
    <property type="protein sequence ID" value="BAD25028.1"/>
    <property type="molecule type" value="Genomic_DNA"/>
</dbReference>
<dbReference type="EMBL" id="AP004085">
    <property type="protein sequence ID" value="BAD25107.1"/>
    <property type="molecule type" value="Genomic_DNA"/>
</dbReference>
<evidence type="ECO:0000313" key="1">
    <source>
        <dbReference type="EMBL" id="BAD25028.1"/>
    </source>
</evidence>
<name>Q6H842_ORYSJ</name>
<reference evidence="3" key="3">
    <citation type="journal article" date="2005" name="Nature">
        <title>The map-based sequence of the rice genome.</title>
        <authorList>
            <consortium name="International rice genome sequencing project (IRGSP)"/>
            <person name="Matsumoto T."/>
            <person name="Wu J."/>
            <person name="Kanamori H."/>
            <person name="Katayose Y."/>
            <person name="Fujisawa M."/>
            <person name="Namiki N."/>
            <person name="Mizuno H."/>
            <person name="Yamamoto K."/>
            <person name="Antonio B.A."/>
            <person name="Baba T."/>
            <person name="Sakata K."/>
            <person name="Nagamura Y."/>
            <person name="Aoki H."/>
            <person name="Arikawa K."/>
            <person name="Arita K."/>
            <person name="Bito T."/>
            <person name="Chiden Y."/>
            <person name="Fujitsuka N."/>
            <person name="Fukunaka R."/>
            <person name="Hamada M."/>
            <person name="Harada C."/>
            <person name="Hayashi A."/>
            <person name="Hijishita S."/>
            <person name="Honda M."/>
            <person name="Hosokawa S."/>
            <person name="Ichikawa Y."/>
            <person name="Idonuma A."/>
            <person name="Iijima M."/>
            <person name="Ikeda M."/>
            <person name="Ikeno M."/>
            <person name="Ito K."/>
            <person name="Ito S."/>
            <person name="Ito T."/>
            <person name="Ito Y."/>
            <person name="Ito Y."/>
            <person name="Iwabuchi A."/>
            <person name="Kamiya K."/>
            <person name="Karasawa W."/>
            <person name="Kurita K."/>
            <person name="Katagiri S."/>
            <person name="Kikuta A."/>
            <person name="Kobayashi H."/>
            <person name="Kobayashi N."/>
            <person name="Machita K."/>
            <person name="Maehara T."/>
            <person name="Masukawa M."/>
            <person name="Mizubayashi T."/>
            <person name="Mukai Y."/>
            <person name="Nagasaki H."/>
            <person name="Nagata Y."/>
            <person name="Naito S."/>
            <person name="Nakashima M."/>
            <person name="Nakama Y."/>
            <person name="Nakamichi Y."/>
            <person name="Nakamura M."/>
            <person name="Meguro A."/>
            <person name="Negishi M."/>
            <person name="Ohta I."/>
            <person name="Ohta T."/>
            <person name="Okamoto M."/>
            <person name="Ono N."/>
            <person name="Saji S."/>
            <person name="Sakaguchi M."/>
            <person name="Sakai K."/>
            <person name="Shibata M."/>
            <person name="Shimokawa T."/>
            <person name="Song J."/>
            <person name="Takazaki Y."/>
            <person name="Terasawa K."/>
            <person name="Tsugane M."/>
            <person name="Tsuji K."/>
            <person name="Ueda S."/>
            <person name="Waki K."/>
            <person name="Yamagata H."/>
            <person name="Yamamoto M."/>
            <person name="Yamamoto S."/>
            <person name="Yamane H."/>
            <person name="Yoshiki S."/>
            <person name="Yoshihara R."/>
            <person name="Yukawa K."/>
            <person name="Zhong H."/>
            <person name="Yano M."/>
            <person name="Yuan Q."/>
            <person name="Ouyang S."/>
            <person name="Liu J."/>
            <person name="Jones K.M."/>
            <person name="Gansberger K."/>
            <person name="Moffat K."/>
            <person name="Hill J."/>
            <person name="Bera J."/>
            <person name="Fadrosh D."/>
            <person name="Jin S."/>
            <person name="Johri S."/>
            <person name="Kim M."/>
            <person name="Overton L."/>
            <person name="Reardon M."/>
            <person name="Tsitrin T."/>
            <person name="Vuong H."/>
            <person name="Weaver B."/>
            <person name="Ciecko A."/>
            <person name="Tallon L."/>
            <person name="Jackson J."/>
            <person name="Pai G."/>
            <person name="Aken S.V."/>
            <person name="Utterback T."/>
            <person name="Reidmuller S."/>
            <person name="Feldblyum T."/>
            <person name="Hsiao J."/>
            <person name="Zismann V."/>
            <person name="Iobst S."/>
            <person name="de Vazeille A.R."/>
            <person name="Buell C.R."/>
            <person name="Ying K."/>
            <person name="Li Y."/>
            <person name="Lu T."/>
            <person name="Huang Y."/>
            <person name="Zhao Q."/>
            <person name="Feng Q."/>
            <person name="Zhang L."/>
            <person name="Zhu J."/>
            <person name="Weng Q."/>
            <person name="Mu J."/>
            <person name="Lu Y."/>
            <person name="Fan D."/>
            <person name="Liu Y."/>
            <person name="Guan J."/>
            <person name="Zhang Y."/>
            <person name="Yu S."/>
            <person name="Liu X."/>
            <person name="Zhang Y."/>
            <person name="Hong G."/>
            <person name="Han B."/>
            <person name="Choisne N."/>
            <person name="Demange N."/>
            <person name="Orjeda G."/>
            <person name="Samain S."/>
            <person name="Cattolico L."/>
            <person name="Pelletier E."/>
            <person name="Couloux A."/>
            <person name="Segurens B."/>
            <person name="Wincker P."/>
            <person name="D'Hont A."/>
            <person name="Scarpelli C."/>
            <person name="Weissenbach J."/>
            <person name="Salanoubat M."/>
            <person name="Quetier F."/>
            <person name="Yu Y."/>
            <person name="Kim H.R."/>
            <person name="Rambo T."/>
            <person name="Currie J."/>
            <person name="Collura K."/>
            <person name="Luo M."/>
            <person name="Yang T."/>
            <person name="Ammiraju J.S.S."/>
            <person name="Engler F."/>
            <person name="Soderlund C."/>
            <person name="Wing R.A."/>
            <person name="Palmer L.E."/>
            <person name="de la Bastide M."/>
            <person name="Spiegel L."/>
            <person name="Nascimento L."/>
            <person name="Zutavern T."/>
            <person name="O'Shaughnessy A."/>
            <person name="Dike S."/>
            <person name="Dedhia N."/>
            <person name="Preston R."/>
            <person name="Balija V."/>
            <person name="McCombie W.R."/>
            <person name="Chow T."/>
            <person name="Chen H."/>
            <person name="Chung M."/>
            <person name="Chen C."/>
            <person name="Shaw J."/>
            <person name="Wu H."/>
            <person name="Hsiao K."/>
            <person name="Chao Y."/>
            <person name="Chu M."/>
            <person name="Cheng C."/>
            <person name="Hour A."/>
            <person name="Lee P."/>
            <person name="Lin S."/>
            <person name="Lin Y."/>
            <person name="Liou J."/>
            <person name="Liu S."/>
            <person name="Hsing Y."/>
            <person name="Raghuvanshi S."/>
            <person name="Mohanty A."/>
            <person name="Bharti A.K."/>
            <person name="Gaur A."/>
            <person name="Gupta V."/>
            <person name="Kumar D."/>
            <person name="Ravi V."/>
            <person name="Vij S."/>
            <person name="Kapur A."/>
            <person name="Khurana P."/>
            <person name="Khurana P."/>
            <person name="Khurana J.P."/>
            <person name="Tyagi A.K."/>
            <person name="Gaikwad K."/>
            <person name="Singh A."/>
            <person name="Dalal V."/>
            <person name="Srivastava S."/>
            <person name="Dixit A."/>
            <person name="Pal A.K."/>
            <person name="Ghazi I.A."/>
            <person name="Yadav M."/>
            <person name="Pandit A."/>
            <person name="Bhargava A."/>
            <person name="Sureshbabu K."/>
            <person name="Batra K."/>
            <person name="Sharma T.R."/>
            <person name="Mohapatra T."/>
            <person name="Singh N.K."/>
            <person name="Messing J."/>
            <person name="Nelson A.B."/>
            <person name="Fuks G."/>
            <person name="Kavchok S."/>
            <person name="Keizer G."/>
            <person name="Linton E."/>
            <person name="Llaca V."/>
            <person name="Song R."/>
            <person name="Tanyolac B."/>
            <person name="Young S."/>
            <person name="Ho-Il K."/>
            <person name="Hahn J.H."/>
            <person name="Sangsakoo G."/>
            <person name="Vanavichit A."/>
            <person name="de Mattos Luiz.A.T."/>
            <person name="Zimmer P.D."/>
            <person name="Malone G."/>
            <person name="Dellagostin O."/>
            <person name="de Oliveira A.C."/>
            <person name="Bevan M."/>
            <person name="Bancroft I."/>
            <person name="Minx P."/>
            <person name="Cordum H."/>
            <person name="Wilson R."/>
            <person name="Cheng Z."/>
            <person name="Jin W."/>
            <person name="Jiang J."/>
            <person name="Leong S.A."/>
            <person name="Iwama H."/>
            <person name="Gojobori T."/>
            <person name="Itoh T."/>
            <person name="Niimura Y."/>
            <person name="Fujii Y."/>
            <person name="Habara T."/>
            <person name="Sakai H."/>
            <person name="Sato Y."/>
            <person name="Wilson G."/>
            <person name="Kumar K."/>
            <person name="McCouch S."/>
            <person name="Juretic N."/>
            <person name="Hoen D."/>
            <person name="Wright S."/>
            <person name="Bruskiewich R."/>
            <person name="Bureau T."/>
            <person name="Miyao A."/>
            <person name="Hirochika H."/>
            <person name="Nishikawa T."/>
            <person name="Kadowaki K."/>
            <person name="Sugiura M."/>
            <person name="Burr B."/>
            <person name="Sasaki T."/>
        </authorList>
    </citation>
    <scope>NUCLEOTIDE SEQUENCE [LARGE SCALE GENOMIC DNA]</scope>
    <source>
        <strain evidence="3">cv. Nipponbare</strain>
    </source>
</reference>
<organism evidence="2 3">
    <name type="scientific">Oryza sativa subsp. japonica</name>
    <name type="common">Rice</name>
    <dbReference type="NCBI Taxonomy" id="39947"/>
    <lineage>
        <taxon>Eukaryota</taxon>
        <taxon>Viridiplantae</taxon>
        <taxon>Streptophyta</taxon>
        <taxon>Embryophyta</taxon>
        <taxon>Tracheophyta</taxon>
        <taxon>Spermatophyta</taxon>
        <taxon>Magnoliopsida</taxon>
        <taxon>Liliopsida</taxon>
        <taxon>Poales</taxon>
        <taxon>Poaceae</taxon>
        <taxon>BOP clade</taxon>
        <taxon>Oryzoideae</taxon>
        <taxon>Oryzeae</taxon>
        <taxon>Oryzinae</taxon>
        <taxon>Oryza</taxon>
        <taxon>Oryza sativa</taxon>
    </lineage>
</organism>
<protein>
    <submittedName>
        <fullName evidence="2">Uncharacterized protein</fullName>
    </submittedName>
</protein>
<dbReference type="Proteomes" id="UP000000763">
    <property type="component" value="Chromosome 2"/>
</dbReference>
<accession>Q6H842</accession>
<evidence type="ECO:0000313" key="2">
    <source>
        <dbReference type="EMBL" id="BAD25107.1"/>
    </source>
</evidence>
<reference evidence="3" key="4">
    <citation type="journal article" date="2008" name="Nucleic Acids Res.">
        <title>The rice annotation project database (RAP-DB): 2008 update.</title>
        <authorList>
            <consortium name="The rice annotation project (RAP)"/>
        </authorList>
    </citation>
    <scope>GENOME REANNOTATION</scope>
    <source>
        <strain evidence="3">cv. Nipponbare</strain>
    </source>
</reference>
<evidence type="ECO:0000313" key="3">
    <source>
        <dbReference type="Proteomes" id="UP000000763"/>
    </source>
</evidence>
<dbReference type="AlphaFoldDB" id="Q6H842"/>